<dbReference type="PIRSF" id="PIRSF018637">
    <property type="entry name" value="TrmK"/>
    <property type="match status" value="1"/>
</dbReference>
<dbReference type="Proteomes" id="UP001370590">
    <property type="component" value="Unassembled WGS sequence"/>
</dbReference>
<reference evidence="1 2" key="1">
    <citation type="submission" date="2023-10" db="EMBL/GenBank/DDBJ databases">
        <title>Nicoliella lavandulae sp. nov. isolated from Lavandula angustifolia flowers.</title>
        <authorList>
            <person name="Alcantara C."/>
            <person name="Zuniga M."/>
            <person name="Landete J.M."/>
            <person name="Monedero V."/>
        </authorList>
    </citation>
    <scope>NUCLEOTIDE SEQUENCE [LARGE SCALE GENOMIC DNA]</scope>
    <source>
        <strain evidence="1 2">Es01</strain>
    </source>
</reference>
<dbReference type="PANTHER" id="PTHR38451">
    <property type="entry name" value="TRNA (ADENINE(22)-N(1))-METHYLTRANSFERASE"/>
    <property type="match status" value="1"/>
</dbReference>
<protein>
    <submittedName>
        <fullName evidence="1">tRNA (Adenine(22)-N(1))-methyltransferase TrmK</fullName>
    </submittedName>
</protein>
<accession>A0ABU8SLA3</accession>
<dbReference type="Pfam" id="PF04816">
    <property type="entry name" value="TrmK"/>
    <property type="match status" value="1"/>
</dbReference>
<organism evidence="1 2">
    <name type="scientific">Nicoliella lavandulae</name>
    <dbReference type="NCBI Taxonomy" id="3082954"/>
    <lineage>
        <taxon>Bacteria</taxon>
        <taxon>Bacillati</taxon>
        <taxon>Bacillota</taxon>
        <taxon>Bacilli</taxon>
        <taxon>Lactobacillales</taxon>
        <taxon>Lactobacillaceae</taxon>
        <taxon>Nicoliella</taxon>
    </lineage>
</organism>
<keyword evidence="2" id="KW-1185">Reference proteome</keyword>
<dbReference type="PANTHER" id="PTHR38451:SF1">
    <property type="entry name" value="TRNA (ADENINE(22)-N(1))-METHYLTRANSFERASE"/>
    <property type="match status" value="1"/>
</dbReference>
<evidence type="ECO:0000313" key="1">
    <source>
        <dbReference type="EMBL" id="MEJ6400680.1"/>
    </source>
</evidence>
<dbReference type="InterPro" id="IPR029063">
    <property type="entry name" value="SAM-dependent_MTases_sf"/>
</dbReference>
<dbReference type="EMBL" id="JAWMWH010000001">
    <property type="protein sequence ID" value="MEJ6400680.1"/>
    <property type="molecule type" value="Genomic_DNA"/>
</dbReference>
<gene>
    <name evidence="1" type="ORF">R4146_05840</name>
</gene>
<comment type="caution">
    <text evidence="1">The sequence shown here is derived from an EMBL/GenBank/DDBJ whole genome shotgun (WGS) entry which is preliminary data.</text>
</comment>
<dbReference type="Gene3D" id="3.40.50.150">
    <property type="entry name" value="Vaccinia Virus protein VP39"/>
    <property type="match status" value="1"/>
</dbReference>
<name>A0ABU8SLA3_9LACO</name>
<dbReference type="InterPro" id="IPR006901">
    <property type="entry name" value="TrmK"/>
</dbReference>
<evidence type="ECO:0000313" key="2">
    <source>
        <dbReference type="Proteomes" id="UP001370590"/>
    </source>
</evidence>
<sequence length="235" mass="26434">MDGEKLSRRLMTVAQYVKNGSRMADIGSDHGYLPIYLARQGQINFAIAGEVAMGPLSNAEHEIKMANLTDKIMPRLADGLAAIKADDDVDTITIAGMGGSLIARILEAGKERLSHFPELILQPNVDEIDVRKWLMAHQYQIIHEDILKEDHHIYEIIDAVRADRAVHYSAKELLFGPILMHHQNAAFNEKWHDKIDRLKHAIKQMQGAKVPPVARIDALQAEINLIQEVLSDERN</sequence>
<dbReference type="Gene3D" id="1.10.287.1890">
    <property type="match status" value="1"/>
</dbReference>
<dbReference type="RefSeq" id="WP_339960484.1">
    <property type="nucleotide sequence ID" value="NZ_JAWMWH010000001.1"/>
</dbReference>
<proteinExistence type="predicted"/>
<dbReference type="SUPFAM" id="SSF53335">
    <property type="entry name" value="S-adenosyl-L-methionine-dependent methyltransferases"/>
    <property type="match status" value="1"/>
</dbReference>